<evidence type="ECO:0000313" key="3">
    <source>
        <dbReference type="Proteomes" id="UP000198211"/>
    </source>
</evidence>
<dbReference type="Proteomes" id="UP000198211">
    <property type="component" value="Unassembled WGS sequence"/>
</dbReference>
<dbReference type="AlphaFoldDB" id="A0A225VVC6"/>
<dbReference type="EMBL" id="NBNE01003001">
    <property type="protein sequence ID" value="OWZ08848.1"/>
    <property type="molecule type" value="Genomic_DNA"/>
</dbReference>
<evidence type="ECO:0000313" key="2">
    <source>
        <dbReference type="EMBL" id="OWZ08848.1"/>
    </source>
</evidence>
<evidence type="ECO:0000256" key="1">
    <source>
        <dbReference type="SAM" id="MobiDB-lite"/>
    </source>
</evidence>
<proteinExistence type="predicted"/>
<accession>A0A225VVC6</accession>
<feature type="region of interest" description="Disordered" evidence="1">
    <location>
        <begin position="1"/>
        <end position="70"/>
    </location>
</feature>
<organism evidence="2 3">
    <name type="scientific">Phytophthora megakarya</name>
    <dbReference type="NCBI Taxonomy" id="4795"/>
    <lineage>
        <taxon>Eukaryota</taxon>
        <taxon>Sar</taxon>
        <taxon>Stramenopiles</taxon>
        <taxon>Oomycota</taxon>
        <taxon>Peronosporomycetes</taxon>
        <taxon>Peronosporales</taxon>
        <taxon>Peronosporaceae</taxon>
        <taxon>Phytophthora</taxon>
    </lineage>
</organism>
<comment type="caution">
    <text evidence="2">The sequence shown here is derived from an EMBL/GenBank/DDBJ whole genome shotgun (WGS) entry which is preliminary data.</text>
</comment>
<gene>
    <name evidence="2" type="ORF">PHMEG_00018546</name>
</gene>
<name>A0A225VVC6_9STRA</name>
<sequence length="79" mass="8339">MDIKQEPGTGAQAPNPAPPAIGHERIGMPDDAEEMSNASAHERGDSTETGTNPPATEVPTLAELKESNTEMRALQIAMQ</sequence>
<reference evidence="3" key="1">
    <citation type="submission" date="2017-03" db="EMBL/GenBank/DDBJ databases">
        <title>Phytopthora megakarya and P. palmivora, two closely related causual agents of cacao black pod achieved similar genome size and gene model numbers by different mechanisms.</title>
        <authorList>
            <person name="Ali S."/>
            <person name="Shao J."/>
            <person name="Larry D.J."/>
            <person name="Kronmiller B."/>
            <person name="Shen D."/>
            <person name="Strem M.D."/>
            <person name="Melnick R.L."/>
            <person name="Guiltinan M.J."/>
            <person name="Tyler B.M."/>
            <person name="Meinhardt L.W."/>
            <person name="Bailey B.A."/>
        </authorList>
    </citation>
    <scope>NUCLEOTIDE SEQUENCE [LARGE SCALE GENOMIC DNA]</scope>
    <source>
        <strain evidence="3">zdho120</strain>
    </source>
</reference>
<protein>
    <submittedName>
        <fullName evidence="2">Uncharacterized protein</fullName>
    </submittedName>
</protein>
<keyword evidence="3" id="KW-1185">Reference proteome</keyword>